<dbReference type="InterPro" id="IPR024618">
    <property type="entry name" value="DUF3857"/>
</dbReference>
<sequence length="453" mass="49970">MRKDEMKASLQTCWAGAVTGLLLFAASSALAFEDAEVRAIIRHVPEPERVGDAPAVWMAREKTLRIDGGGGATEKEHLFARILDPDRARESFSPYSVDYWSENCSVRVLAARIWKEDLTFVALPPEAVRDDLSPLGEGHGVFEMLRRVTIDFPSVEPGDVLEIRLAKARVPRPGETNVQWFLDTMGDELPVIEQRLEIQTPRALRGVAAFSGPAPYLDSRIVDSFDGRGYLSGHLLGLPGPVEGGVFSRRATVRSDADSVTTIAYSNVGWDYLSKYLGRQWYLLVQEISPEMTTAAGKLFSQKTDPRWRAEALGKWARDDFETVPVPDILRFARPFDPATVFANGEGGSMDKALFLTAALRLAGVGASPVFVRSQTGSWVEEVASLDQFDRVVVKADVDPPLWLDPSGKDPLPPGKGLVVTIVDPRLTTFEQDDDFQYEFGLIDFPGTGPTER</sequence>
<dbReference type="Gene3D" id="3.10.620.30">
    <property type="match status" value="1"/>
</dbReference>
<evidence type="ECO:0000313" key="3">
    <source>
        <dbReference type="EMBL" id="MCA9754200.1"/>
    </source>
</evidence>
<name>A0A956NAS0_UNCEI</name>
<evidence type="ECO:0000313" key="4">
    <source>
        <dbReference type="Proteomes" id="UP000739538"/>
    </source>
</evidence>
<dbReference type="AlphaFoldDB" id="A0A956NAS0"/>
<proteinExistence type="predicted"/>
<accession>A0A956NAS0</accession>
<gene>
    <name evidence="3" type="ORF">KDA27_00240</name>
</gene>
<evidence type="ECO:0000256" key="1">
    <source>
        <dbReference type="SAM" id="SignalP"/>
    </source>
</evidence>
<feature type="chain" id="PRO_5037419853" evidence="1">
    <location>
        <begin position="32"/>
        <end position="453"/>
    </location>
</feature>
<dbReference type="InterPro" id="IPR038765">
    <property type="entry name" value="Papain-like_cys_pep_sf"/>
</dbReference>
<keyword evidence="1" id="KW-0732">Signal</keyword>
<protein>
    <submittedName>
        <fullName evidence="3">DUF3857 domain-containing protein</fullName>
    </submittedName>
</protein>
<feature type="domain" description="DUF3857" evidence="2">
    <location>
        <begin position="73"/>
        <end position="203"/>
    </location>
</feature>
<dbReference type="Proteomes" id="UP000739538">
    <property type="component" value="Unassembled WGS sequence"/>
</dbReference>
<comment type="caution">
    <text evidence="3">The sequence shown here is derived from an EMBL/GenBank/DDBJ whole genome shotgun (WGS) entry which is preliminary data.</text>
</comment>
<reference evidence="3" key="1">
    <citation type="submission" date="2020-04" db="EMBL/GenBank/DDBJ databases">
        <authorList>
            <person name="Zhang T."/>
        </authorList>
    </citation>
    <scope>NUCLEOTIDE SEQUENCE</scope>
    <source>
        <strain evidence="3">HKST-UBA02</strain>
    </source>
</reference>
<dbReference type="Pfam" id="PF12969">
    <property type="entry name" value="DUF3857"/>
    <property type="match status" value="1"/>
</dbReference>
<organism evidence="3 4">
    <name type="scientific">Eiseniibacteriota bacterium</name>
    <dbReference type="NCBI Taxonomy" id="2212470"/>
    <lineage>
        <taxon>Bacteria</taxon>
        <taxon>Candidatus Eiseniibacteriota</taxon>
    </lineage>
</organism>
<dbReference type="EMBL" id="JAGQHS010000001">
    <property type="protein sequence ID" value="MCA9754200.1"/>
    <property type="molecule type" value="Genomic_DNA"/>
</dbReference>
<dbReference type="SUPFAM" id="SSF54001">
    <property type="entry name" value="Cysteine proteinases"/>
    <property type="match status" value="1"/>
</dbReference>
<feature type="signal peptide" evidence="1">
    <location>
        <begin position="1"/>
        <end position="31"/>
    </location>
</feature>
<evidence type="ECO:0000259" key="2">
    <source>
        <dbReference type="Pfam" id="PF12969"/>
    </source>
</evidence>
<dbReference type="Gene3D" id="2.60.40.3140">
    <property type="match status" value="1"/>
</dbReference>
<reference evidence="3" key="2">
    <citation type="journal article" date="2021" name="Microbiome">
        <title>Successional dynamics and alternative stable states in a saline activated sludge microbial community over 9 years.</title>
        <authorList>
            <person name="Wang Y."/>
            <person name="Ye J."/>
            <person name="Ju F."/>
            <person name="Liu L."/>
            <person name="Boyd J.A."/>
            <person name="Deng Y."/>
            <person name="Parks D.H."/>
            <person name="Jiang X."/>
            <person name="Yin X."/>
            <person name="Woodcroft B.J."/>
            <person name="Tyson G.W."/>
            <person name="Hugenholtz P."/>
            <person name="Polz M.F."/>
            <person name="Zhang T."/>
        </authorList>
    </citation>
    <scope>NUCLEOTIDE SEQUENCE</scope>
    <source>
        <strain evidence="3">HKST-UBA02</strain>
    </source>
</reference>